<dbReference type="Pfam" id="PF02661">
    <property type="entry name" value="Fic"/>
    <property type="match status" value="1"/>
</dbReference>
<feature type="domain" description="Fido" evidence="1">
    <location>
        <begin position="55"/>
        <end position="179"/>
    </location>
</feature>
<reference evidence="2 3" key="1">
    <citation type="journal article" date="2016" name="Nat. Commun.">
        <title>Thousands of microbial genomes shed light on interconnected biogeochemical processes in an aquifer system.</title>
        <authorList>
            <person name="Anantharaman K."/>
            <person name="Brown C.T."/>
            <person name="Hug L.A."/>
            <person name="Sharon I."/>
            <person name="Castelle C.J."/>
            <person name="Probst A.J."/>
            <person name="Thomas B.C."/>
            <person name="Singh A."/>
            <person name="Wilkins M.J."/>
            <person name="Karaoz U."/>
            <person name="Brodie E.L."/>
            <person name="Williams K.H."/>
            <person name="Hubbard S.S."/>
            <person name="Banfield J.F."/>
        </authorList>
    </citation>
    <scope>NUCLEOTIDE SEQUENCE [LARGE SCALE GENOMIC DNA]</scope>
</reference>
<sequence length="342" mass="38373">MRNSLRVPTSKYLDTILNTTHLSETLGNKDKLQDWVKALSFEDFLKTITALNNLVQAQNVKPIKSDAYLKGSGRIGVFATQYLAPAVEDRQELLRSTYSAARSLIMHDRAKDAGLLLFLSLQAIHPFQDGNGRTGRALFLLLNEPLKPEDRATSVAKFLDSDKSTDGDPRSNFYHLVKDPRDIDPIINELVANDIFGAQFTSIESLGYHGADFGAALRSHEISPNIFEKLDRMLSERIESLGNFNAPDTAFVQVLRSKGLLEKYRDSSTSGGSTSSEERYRFNITRVLRDFTENDIQDVIAQFFATKKAAVEKVIDIIVHENKYPDSSTHGRTTIKDSLYAY</sequence>
<comment type="caution">
    <text evidence="2">The sequence shown here is derived from an EMBL/GenBank/DDBJ whole genome shotgun (WGS) entry which is preliminary data.</text>
</comment>
<dbReference type="Proteomes" id="UP000177215">
    <property type="component" value="Unassembled WGS sequence"/>
</dbReference>
<accession>A0A1F6ET41</accession>
<dbReference type="SUPFAM" id="SSF140931">
    <property type="entry name" value="Fic-like"/>
    <property type="match status" value="1"/>
</dbReference>
<gene>
    <name evidence="2" type="ORF">A3B35_03090</name>
</gene>
<dbReference type="InterPro" id="IPR003812">
    <property type="entry name" value="Fido"/>
</dbReference>
<evidence type="ECO:0000259" key="1">
    <source>
        <dbReference type="PROSITE" id="PS51459"/>
    </source>
</evidence>
<dbReference type="STRING" id="1798515.A3B35_03090"/>
<evidence type="ECO:0000313" key="3">
    <source>
        <dbReference type="Proteomes" id="UP000177215"/>
    </source>
</evidence>
<organism evidence="2 3">
    <name type="scientific">Candidatus Kaiserbacteria bacterium RIFCSPLOWO2_01_FULL_54_24</name>
    <dbReference type="NCBI Taxonomy" id="1798515"/>
    <lineage>
        <taxon>Bacteria</taxon>
        <taxon>Candidatus Kaiseribacteriota</taxon>
    </lineage>
</organism>
<dbReference type="Gene3D" id="1.10.3290.10">
    <property type="entry name" value="Fido-like domain"/>
    <property type="match status" value="1"/>
</dbReference>
<dbReference type="InterPro" id="IPR036597">
    <property type="entry name" value="Fido-like_dom_sf"/>
</dbReference>
<name>A0A1F6ET41_9BACT</name>
<dbReference type="EMBL" id="MFMC01000041">
    <property type="protein sequence ID" value="OGG76770.1"/>
    <property type="molecule type" value="Genomic_DNA"/>
</dbReference>
<dbReference type="PROSITE" id="PS51459">
    <property type="entry name" value="FIDO"/>
    <property type="match status" value="1"/>
</dbReference>
<dbReference type="AlphaFoldDB" id="A0A1F6ET41"/>
<proteinExistence type="predicted"/>
<protein>
    <recommendedName>
        <fullName evidence="1">Fido domain-containing protein</fullName>
    </recommendedName>
</protein>
<evidence type="ECO:0000313" key="2">
    <source>
        <dbReference type="EMBL" id="OGG76770.1"/>
    </source>
</evidence>